<evidence type="ECO:0000259" key="3">
    <source>
        <dbReference type="Pfam" id="PF02709"/>
    </source>
</evidence>
<organism evidence="4 5">
    <name type="scientific">Pseudopedobacter saltans (strain ATCC 51119 / DSM 12145 / JCM 21818 / CCUG 39354 / LMG 10337 / NBRC 100064 / NCIMB 13643)</name>
    <name type="common">Pedobacter saltans</name>
    <dbReference type="NCBI Taxonomy" id="762903"/>
    <lineage>
        <taxon>Bacteria</taxon>
        <taxon>Pseudomonadati</taxon>
        <taxon>Bacteroidota</taxon>
        <taxon>Sphingobacteriia</taxon>
        <taxon>Sphingobacteriales</taxon>
        <taxon>Sphingobacteriaceae</taxon>
        <taxon>Pseudopedobacter</taxon>
    </lineage>
</organism>
<sequence>MMDLSVIIPCFNSGTYLTEAIASIETYEGRYKIEVIIIDDGSTEHRTLGLLNQYRKKLTVLEQANKGPGAARNAGCKIAKGKYLLFLDSDNKLSNNYIHKTLDYLYDNLDIDVLYTNVIFFDSNESRFKPDVFDIEKILDKNYIDTCAVVKKDFFEKIGGFDENKVLIGREDWELWIRCYSNGARFHFLNEPLYYYRIRKRSLSTYNSIEQRDFQSYSYIVNKNIYLFRKCYKETLQKSLEYSYDKNRPLRSLIKYLWYKLI</sequence>
<protein>
    <submittedName>
        <fullName evidence="4">Glycosyl transferase family 2</fullName>
    </submittedName>
</protein>
<feature type="domain" description="Glycosyltransferase 2-like" evidence="2">
    <location>
        <begin position="5"/>
        <end position="142"/>
    </location>
</feature>
<dbReference type="GO" id="GO:0016758">
    <property type="term" value="F:hexosyltransferase activity"/>
    <property type="evidence" value="ECO:0007669"/>
    <property type="project" value="UniProtKB-ARBA"/>
</dbReference>
<dbReference type="Proteomes" id="UP000000310">
    <property type="component" value="Chromosome"/>
</dbReference>
<evidence type="ECO:0000256" key="1">
    <source>
        <dbReference type="ARBA" id="ARBA00022679"/>
    </source>
</evidence>
<dbReference type="HOGENOM" id="CLU_025996_0_7_10"/>
<dbReference type="eggNOG" id="COG1216">
    <property type="taxonomic scope" value="Bacteria"/>
</dbReference>
<name>F0SD82_PSESL</name>
<dbReference type="PANTHER" id="PTHR22916">
    <property type="entry name" value="GLYCOSYLTRANSFERASE"/>
    <property type="match status" value="1"/>
</dbReference>
<dbReference type="AlphaFoldDB" id="F0SD82"/>
<dbReference type="EMBL" id="CP002545">
    <property type="protein sequence ID" value="ADY52868.1"/>
    <property type="molecule type" value="Genomic_DNA"/>
</dbReference>
<evidence type="ECO:0000313" key="4">
    <source>
        <dbReference type="EMBL" id="ADY52868.1"/>
    </source>
</evidence>
<dbReference type="STRING" id="762903.Pedsa_2320"/>
<keyword evidence="1 4" id="KW-0808">Transferase</keyword>
<dbReference type="InterPro" id="IPR027791">
    <property type="entry name" value="Galactosyl_T_C"/>
</dbReference>
<reference evidence="4 5" key="1">
    <citation type="journal article" date="2011" name="Stand. Genomic Sci.">
        <title>Complete genome sequence of the gliding, heparinolytic Pedobacter saltans type strain (113).</title>
        <authorList>
            <person name="Liolios K."/>
            <person name="Sikorski J."/>
            <person name="Lu M."/>
            <person name="Nolan M."/>
            <person name="Lapidus A."/>
            <person name="Lucas S."/>
            <person name="Hammon N."/>
            <person name="Deshpande S."/>
            <person name="Cheng J.F."/>
            <person name="Tapia R."/>
            <person name="Han C."/>
            <person name="Goodwin L."/>
            <person name="Pitluck S."/>
            <person name="Huntemann M."/>
            <person name="Ivanova N."/>
            <person name="Pagani I."/>
            <person name="Mavromatis K."/>
            <person name="Ovchinikova G."/>
            <person name="Pati A."/>
            <person name="Chen A."/>
            <person name="Palaniappan K."/>
            <person name="Land M."/>
            <person name="Hauser L."/>
            <person name="Brambilla E.M."/>
            <person name="Kotsyurbenko O."/>
            <person name="Rohde M."/>
            <person name="Tindall B.J."/>
            <person name="Abt B."/>
            <person name="Goker M."/>
            <person name="Detter J.C."/>
            <person name="Woyke T."/>
            <person name="Bristow J."/>
            <person name="Eisen J.A."/>
            <person name="Markowitz V."/>
            <person name="Hugenholtz P."/>
            <person name="Klenk H.P."/>
            <person name="Kyrpides N.C."/>
        </authorList>
    </citation>
    <scope>NUCLEOTIDE SEQUENCE [LARGE SCALE GENOMIC DNA]</scope>
    <source>
        <strain evidence="5">ATCC 51119 / DSM 12145 / JCM 21818 / LMG 10337 / NBRC 100064 / NCIMB 13643</strain>
    </source>
</reference>
<dbReference type="Gene3D" id="3.90.550.10">
    <property type="entry name" value="Spore Coat Polysaccharide Biosynthesis Protein SpsA, Chain A"/>
    <property type="match status" value="1"/>
</dbReference>
<evidence type="ECO:0000313" key="5">
    <source>
        <dbReference type="Proteomes" id="UP000000310"/>
    </source>
</evidence>
<dbReference type="KEGG" id="psn:Pedsa_2320"/>
<proteinExistence type="predicted"/>
<reference evidence="5" key="2">
    <citation type="submission" date="2011-02" db="EMBL/GenBank/DDBJ databases">
        <title>The complete genome of Pedobacter saltans DSM 12145.</title>
        <authorList>
            <consortium name="US DOE Joint Genome Institute (JGI-PGF)"/>
            <person name="Lucas S."/>
            <person name="Copeland A."/>
            <person name="Lapidus A."/>
            <person name="Bruce D."/>
            <person name="Goodwin L."/>
            <person name="Pitluck S."/>
            <person name="Kyrpides N."/>
            <person name="Mavromatis K."/>
            <person name="Pagani I."/>
            <person name="Ivanova N."/>
            <person name="Ovchinnikova G."/>
            <person name="Lu M."/>
            <person name="Detter J.C."/>
            <person name="Han C."/>
            <person name="Land M."/>
            <person name="Hauser L."/>
            <person name="Markowitz V."/>
            <person name="Cheng J.-F."/>
            <person name="Hugenholtz P."/>
            <person name="Woyke T."/>
            <person name="Wu D."/>
            <person name="Tindall B."/>
            <person name="Pomrenke H.G."/>
            <person name="Brambilla E."/>
            <person name="Klenk H.-P."/>
            <person name="Eisen J.A."/>
        </authorList>
    </citation>
    <scope>NUCLEOTIDE SEQUENCE [LARGE SCALE GENOMIC DNA]</scope>
    <source>
        <strain evidence="5">ATCC 51119 / DSM 12145 / JCM 21818 / LMG 10337 / NBRC 100064 / NCIMB 13643</strain>
    </source>
</reference>
<evidence type="ECO:0000259" key="2">
    <source>
        <dbReference type="Pfam" id="PF00535"/>
    </source>
</evidence>
<dbReference type="Pfam" id="PF02709">
    <property type="entry name" value="Glyco_transf_7C"/>
    <property type="match status" value="1"/>
</dbReference>
<dbReference type="Pfam" id="PF00535">
    <property type="entry name" value="Glycos_transf_2"/>
    <property type="match status" value="1"/>
</dbReference>
<dbReference type="SUPFAM" id="SSF53448">
    <property type="entry name" value="Nucleotide-diphospho-sugar transferases"/>
    <property type="match status" value="1"/>
</dbReference>
<dbReference type="RefSeq" id="WP_013633354.1">
    <property type="nucleotide sequence ID" value="NC_015177.1"/>
</dbReference>
<dbReference type="OrthoDB" id="6638511at2"/>
<keyword evidence="5" id="KW-1185">Reference proteome</keyword>
<gene>
    <name evidence="4" type="ordered locus">Pedsa_2320</name>
</gene>
<dbReference type="PANTHER" id="PTHR22916:SF3">
    <property type="entry name" value="UDP-GLCNAC:BETAGAL BETA-1,3-N-ACETYLGLUCOSAMINYLTRANSFERASE-LIKE PROTEIN 1"/>
    <property type="match status" value="1"/>
</dbReference>
<feature type="domain" description="Galactosyltransferase C-terminal" evidence="3">
    <location>
        <begin position="149"/>
        <end position="191"/>
    </location>
</feature>
<dbReference type="InterPro" id="IPR029044">
    <property type="entry name" value="Nucleotide-diphossugar_trans"/>
</dbReference>
<accession>F0SD82</accession>
<dbReference type="InterPro" id="IPR001173">
    <property type="entry name" value="Glyco_trans_2-like"/>
</dbReference>